<comment type="caution">
    <text evidence="2">The sequence shown here is derived from an EMBL/GenBank/DDBJ whole genome shotgun (WGS) entry which is preliminary data.</text>
</comment>
<reference evidence="2 3" key="1">
    <citation type="submission" date="2020-01" db="EMBL/GenBank/DDBJ databases">
        <authorList>
            <person name="Palmer J.M."/>
        </authorList>
    </citation>
    <scope>NUCLEOTIDE SEQUENCE [LARGE SCALE GENOMIC DNA]</scope>
    <source>
        <strain evidence="2 3">TWF970</strain>
    </source>
</reference>
<gene>
    <name evidence="2" type="ORF">TWF970_005571</name>
</gene>
<evidence type="ECO:0000313" key="2">
    <source>
        <dbReference type="EMBL" id="KAF3288505.1"/>
    </source>
</evidence>
<dbReference type="OrthoDB" id="5281818at2759"/>
<dbReference type="EMBL" id="JAABOJ010000003">
    <property type="protein sequence ID" value="KAF3288505.1"/>
    <property type="molecule type" value="Genomic_DNA"/>
</dbReference>
<accession>A0A7C8VXS0</accession>
<dbReference type="AlphaFoldDB" id="A0A7C8VXS0"/>
<organism evidence="2 3">
    <name type="scientific">Orbilia oligospora</name>
    <name type="common">Nematode-trapping fungus</name>
    <name type="synonym">Arthrobotrys oligospora</name>
    <dbReference type="NCBI Taxonomy" id="2813651"/>
    <lineage>
        <taxon>Eukaryota</taxon>
        <taxon>Fungi</taxon>
        <taxon>Dikarya</taxon>
        <taxon>Ascomycota</taxon>
        <taxon>Pezizomycotina</taxon>
        <taxon>Orbiliomycetes</taxon>
        <taxon>Orbiliales</taxon>
        <taxon>Orbiliaceae</taxon>
        <taxon>Orbilia</taxon>
    </lineage>
</organism>
<evidence type="ECO:0000256" key="1">
    <source>
        <dbReference type="SAM" id="MobiDB-lite"/>
    </source>
</evidence>
<protein>
    <submittedName>
        <fullName evidence="2">Uncharacterized protein</fullName>
    </submittedName>
</protein>
<sequence length="398" mass="45350">MGIIKGLKLELRFNMWEPWLKRTLFFTLYVGSSLFTLPPAQALPQDGPQTASVIQEVEVISAWALGQDANAEHLEARQIIPIFKGIGGVYTKYRTSSLPQPTANSIDTRYKPSPPSLEGPDREKELDFNGRECKVGLYHDRWFRNTEPGYGGTPYTRWEGYPLGRWGDQIQKEENCFDVEDLNPELKDQIRYAVVTGHCGCQFYSKTGCSDDSWLFSGHDVDGEVPSVAWATTASFRCRNNNHVDDFQSCKVIFTNGGDEWEPNGKYNLYFNVMDGYNYLTFWYQDLYYDRSNITEDQDAGGSLCWATDSLEKQREDGMAQFIRYGNATGCSCTVYRERTCSGEVLREVGGYGTDVQYNWPSTNYIQPGSVRCWPPYGLNHGKRADGLPERQNWGFET</sequence>
<feature type="region of interest" description="Disordered" evidence="1">
    <location>
        <begin position="100"/>
        <end position="123"/>
    </location>
</feature>
<evidence type="ECO:0000313" key="3">
    <source>
        <dbReference type="Proteomes" id="UP000474640"/>
    </source>
</evidence>
<dbReference type="Proteomes" id="UP000474640">
    <property type="component" value="Unassembled WGS sequence"/>
</dbReference>
<name>A0A7C8VXS0_ORBOL</name>
<proteinExistence type="predicted"/>